<dbReference type="RefSeq" id="WP_000433043.1">
    <property type="nucleotide sequence ID" value="NZ_NCUC01000013.1"/>
</dbReference>
<dbReference type="Pfam" id="PF14015">
    <property type="entry name" value="DUF4231"/>
    <property type="match status" value="1"/>
</dbReference>
<evidence type="ECO:0000313" key="1">
    <source>
        <dbReference type="EMBL" id="ORO39154.1"/>
    </source>
</evidence>
<evidence type="ECO:0000313" key="2">
    <source>
        <dbReference type="Proteomes" id="UP000193538"/>
    </source>
</evidence>
<dbReference type="InterPro" id="IPR025325">
    <property type="entry name" value="DUF4231"/>
</dbReference>
<dbReference type="Proteomes" id="UP000193538">
    <property type="component" value="Unassembled WGS sequence"/>
</dbReference>
<dbReference type="NCBIfam" id="NF033634">
    <property type="entry name" value="SLATT_1"/>
    <property type="match status" value="1"/>
</dbReference>
<organism evidence="1 2">
    <name type="scientific">Streptococcus oralis subsp. tigurinus</name>
    <dbReference type="NCBI Taxonomy" id="1077464"/>
    <lineage>
        <taxon>Bacteria</taxon>
        <taxon>Bacillati</taxon>
        <taxon>Bacillota</taxon>
        <taxon>Bacilli</taxon>
        <taxon>Lactobacillales</taxon>
        <taxon>Streptococcaceae</taxon>
        <taxon>Streptococcus</taxon>
    </lineage>
</organism>
<name>A0A1X1FXW3_STROR</name>
<reference evidence="1 2" key="1">
    <citation type="journal article" date="2016" name="Eur. J. Clin. Microbiol. Infect. Dis.">
        <title>Whole genome sequencing as a tool for phylogenetic analysis of clinical strains of Mitis group streptococci.</title>
        <authorList>
            <person name="Rasmussen L.H."/>
            <person name="Dargis R."/>
            <person name="Hojholt K."/>
            <person name="Christensen J.J."/>
            <person name="Skovgaard O."/>
            <person name="Justesen U.S."/>
            <person name="Rosenvinge F.S."/>
            <person name="Moser C."/>
            <person name="Lukjancenko O."/>
            <person name="Rasmussen S."/>
            <person name="Nielsen X.C."/>
        </authorList>
    </citation>
    <scope>NUCLEOTIDE SEQUENCE [LARGE SCALE GENOMIC DNA]</scope>
    <source>
        <strain evidence="1 2">OD_348934_12</strain>
    </source>
</reference>
<proteinExistence type="predicted"/>
<gene>
    <name evidence="1" type="ORF">B7729_05960</name>
</gene>
<sequence>MEPAEYLKSRLDNQIDWYDTKSQHHQKWFKILKYTEVLMGFLIPLLAICKPIKFELWSAVFAGSMLLCESFISISKHHDNWIDYRRTTESLKHEKYMFLTGTGVYKNEKDGFALLVERCETIISSENINWANLQTDTIQRKEKQ</sequence>
<dbReference type="AlphaFoldDB" id="A0A1X1FXW3"/>
<comment type="caution">
    <text evidence="1">The sequence shown here is derived from an EMBL/GenBank/DDBJ whole genome shotgun (WGS) entry which is preliminary data.</text>
</comment>
<accession>A0A1X1FXW3</accession>
<protein>
    <recommendedName>
        <fullName evidence="3">DUF4231 domain-containing protein</fullName>
    </recommendedName>
</protein>
<dbReference type="EMBL" id="NCUC01000013">
    <property type="protein sequence ID" value="ORO39154.1"/>
    <property type="molecule type" value="Genomic_DNA"/>
</dbReference>
<evidence type="ECO:0008006" key="3">
    <source>
        <dbReference type="Google" id="ProtNLM"/>
    </source>
</evidence>